<evidence type="ECO:0000256" key="6">
    <source>
        <dbReference type="SAM" id="MobiDB-lite"/>
    </source>
</evidence>
<comment type="caution">
    <text evidence="9">The sequence shown here is derived from an EMBL/GenBank/DDBJ whole genome shotgun (WGS) entry which is preliminary data.</text>
</comment>
<dbReference type="PROSITE" id="PS00373">
    <property type="entry name" value="GART"/>
    <property type="match status" value="1"/>
</dbReference>
<evidence type="ECO:0000313" key="10">
    <source>
        <dbReference type="Proteomes" id="UP001205105"/>
    </source>
</evidence>
<organism evidence="9 10">
    <name type="scientific">Chlorella ohadii</name>
    <dbReference type="NCBI Taxonomy" id="2649997"/>
    <lineage>
        <taxon>Eukaryota</taxon>
        <taxon>Viridiplantae</taxon>
        <taxon>Chlorophyta</taxon>
        <taxon>core chlorophytes</taxon>
        <taxon>Trebouxiophyceae</taxon>
        <taxon>Chlorellales</taxon>
        <taxon>Chlorellaceae</taxon>
        <taxon>Chlorella clade</taxon>
        <taxon>Chlorella</taxon>
    </lineage>
</organism>
<dbReference type="FunFam" id="3.40.50.170:FF:000010">
    <property type="entry name" value="Methionyl-tRNA formyltransferase"/>
    <property type="match status" value="1"/>
</dbReference>
<dbReference type="EMBL" id="JADXDR010000054">
    <property type="protein sequence ID" value="KAI7842204.1"/>
    <property type="molecule type" value="Genomic_DNA"/>
</dbReference>
<evidence type="ECO:0000256" key="5">
    <source>
        <dbReference type="ARBA" id="ARBA00022917"/>
    </source>
</evidence>
<evidence type="ECO:0000256" key="1">
    <source>
        <dbReference type="ARBA" id="ARBA00010699"/>
    </source>
</evidence>
<dbReference type="Gene3D" id="3.40.50.170">
    <property type="entry name" value="Formyl transferase, N-terminal domain"/>
    <property type="match status" value="1"/>
</dbReference>
<dbReference type="InterPro" id="IPR037022">
    <property type="entry name" value="Formyl_trans_C_sf"/>
</dbReference>
<dbReference type="Pfam" id="PF00551">
    <property type="entry name" value="Formyl_trans_N"/>
    <property type="match status" value="1"/>
</dbReference>
<keyword evidence="10" id="KW-1185">Reference proteome</keyword>
<dbReference type="Gene3D" id="3.10.25.10">
    <property type="entry name" value="Formyl transferase, C-terminal domain"/>
    <property type="match status" value="1"/>
</dbReference>
<feature type="domain" description="Formyl transferase C-terminal" evidence="8">
    <location>
        <begin position="298"/>
        <end position="419"/>
    </location>
</feature>
<comment type="similarity">
    <text evidence="1">Belongs to the Fmt family.</text>
</comment>
<protein>
    <recommendedName>
        <fullName evidence="3">Methionyl-tRNA formyltransferase, mitochondrial</fullName>
        <ecNumber evidence="2">2.1.2.9</ecNumber>
    </recommendedName>
</protein>
<dbReference type="InterPro" id="IPR011034">
    <property type="entry name" value="Formyl_transferase-like_C_sf"/>
</dbReference>
<dbReference type="InterPro" id="IPR044135">
    <property type="entry name" value="Met-tRNA-FMT_C"/>
</dbReference>
<keyword evidence="4" id="KW-0808">Transferase</keyword>
<dbReference type="GO" id="GO:0004479">
    <property type="term" value="F:methionyl-tRNA formyltransferase activity"/>
    <property type="evidence" value="ECO:0007669"/>
    <property type="project" value="UniProtKB-EC"/>
</dbReference>
<dbReference type="InterPro" id="IPR001555">
    <property type="entry name" value="GART_AS"/>
</dbReference>
<feature type="domain" description="Formyl transferase N-terminal" evidence="7">
    <location>
        <begin position="95"/>
        <end position="271"/>
    </location>
</feature>
<evidence type="ECO:0000259" key="7">
    <source>
        <dbReference type="Pfam" id="PF00551"/>
    </source>
</evidence>
<keyword evidence="5" id="KW-0648">Protein biosynthesis</keyword>
<evidence type="ECO:0000256" key="3">
    <source>
        <dbReference type="ARBA" id="ARBA00014185"/>
    </source>
</evidence>
<dbReference type="SUPFAM" id="SSF50486">
    <property type="entry name" value="FMT C-terminal domain-like"/>
    <property type="match status" value="1"/>
</dbReference>
<dbReference type="AlphaFoldDB" id="A0AAD5DXN9"/>
<accession>A0AAD5DXN9</accession>
<feature type="region of interest" description="Disordered" evidence="6">
    <location>
        <begin position="336"/>
        <end position="355"/>
    </location>
</feature>
<evidence type="ECO:0000256" key="4">
    <source>
        <dbReference type="ARBA" id="ARBA00022679"/>
    </source>
</evidence>
<dbReference type="InterPro" id="IPR041711">
    <property type="entry name" value="Met-tRNA-FMT_N"/>
</dbReference>
<feature type="compositionally biased region" description="Low complexity" evidence="6">
    <location>
        <begin position="338"/>
        <end position="355"/>
    </location>
</feature>
<dbReference type="InterPro" id="IPR005793">
    <property type="entry name" value="Formyl_trans_C"/>
</dbReference>
<dbReference type="HAMAP" id="MF_00182">
    <property type="entry name" value="Formyl_trans"/>
    <property type="match status" value="1"/>
</dbReference>
<dbReference type="PANTHER" id="PTHR11138">
    <property type="entry name" value="METHIONYL-TRNA FORMYLTRANSFERASE"/>
    <property type="match status" value="1"/>
</dbReference>
<dbReference type="NCBIfam" id="TIGR00460">
    <property type="entry name" value="fmt"/>
    <property type="match status" value="1"/>
</dbReference>
<dbReference type="InterPro" id="IPR005794">
    <property type="entry name" value="Fmt"/>
</dbReference>
<evidence type="ECO:0000256" key="2">
    <source>
        <dbReference type="ARBA" id="ARBA00012261"/>
    </source>
</evidence>
<evidence type="ECO:0000313" key="9">
    <source>
        <dbReference type="EMBL" id="KAI7842204.1"/>
    </source>
</evidence>
<dbReference type="SUPFAM" id="SSF53328">
    <property type="entry name" value="Formyltransferase"/>
    <property type="match status" value="1"/>
</dbReference>
<proteinExistence type="inferred from homology"/>
<dbReference type="CDD" id="cd08646">
    <property type="entry name" value="FMT_core_Met-tRNA-FMT_N"/>
    <property type="match status" value="1"/>
</dbReference>
<dbReference type="InterPro" id="IPR036477">
    <property type="entry name" value="Formyl_transf_N_sf"/>
</dbReference>
<evidence type="ECO:0000259" key="8">
    <source>
        <dbReference type="Pfam" id="PF02911"/>
    </source>
</evidence>
<dbReference type="Proteomes" id="UP001205105">
    <property type="component" value="Unassembled WGS sequence"/>
</dbReference>
<dbReference type="GO" id="GO:0005739">
    <property type="term" value="C:mitochondrion"/>
    <property type="evidence" value="ECO:0007669"/>
    <property type="project" value="TreeGrafter"/>
</dbReference>
<dbReference type="PANTHER" id="PTHR11138:SF5">
    <property type="entry name" value="METHIONYL-TRNA FORMYLTRANSFERASE, MITOCHONDRIAL"/>
    <property type="match status" value="1"/>
</dbReference>
<dbReference type="CDD" id="cd08704">
    <property type="entry name" value="Met_tRNA_FMT_C"/>
    <property type="match status" value="1"/>
</dbReference>
<name>A0AAD5DXN9_9CHLO</name>
<gene>
    <name evidence="9" type="ORF">COHA_004117</name>
</gene>
<dbReference type="Pfam" id="PF02911">
    <property type="entry name" value="Formyl_trans_C"/>
    <property type="match status" value="1"/>
</dbReference>
<dbReference type="EC" id="2.1.2.9" evidence="2"/>
<sequence length="437" mass="44925">MTPATAACGAGRLLPRLLPRVTGTTGSQSVQLAGVLVRLQQGAAAAAAAAARRRAVRCSSSSSAGGAAEPSPSAAAAAADEKKRVVFCGTPEVAALVLQRLLAAAAAPDSTFEVAAVVTQPPRPTGRGNRKVPQPSPVQAAAAAAGLPAERILAPEKPGDPAFLAALRQLAPDLCITAAYGNYLPSSFLAVPPHGTLNIHPSLLPAYRGAAPVQRSLQDGVPVSGVTVLYTVKAMDAGPILAQQKLPVDPDIQAPELLQRLFELGTDLLVKNLEVVWAGMGPLVAQPQNDAAATHAAKLTREEAVLDFSQPAAVCHNKVRAFVPWPGTFATFAMVDPSSSSSNGSESSSSGSSGETIELKIVRTRVGQPSSWQSGSEREVAATKDALLIRCADGSVLEVLELQAPGKRAMAARDFVNGLKGRSLVWQPLQTPAGVAA</sequence>
<dbReference type="InterPro" id="IPR002376">
    <property type="entry name" value="Formyl_transf_N"/>
</dbReference>
<reference evidence="9" key="1">
    <citation type="submission" date="2020-11" db="EMBL/GenBank/DDBJ databases">
        <title>Chlorella ohadii genome sequencing and assembly.</title>
        <authorList>
            <person name="Murik O."/>
            <person name="Treves H."/>
            <person name="Kedem I."/>
            <person name="Shotland Y."/>
            <person name="Kaplan A."/>
        </authorList>
    </citation>
    <scope>NUCLEOTIDE SEQUENCE</scope>
    <source>
        <strain evidence="9">1</strain>
    </source>
</reference>